<evidence type="ECO:0000313" key="1">
    <source>
        <dbReference type="EMBL" id="KFD46378.1"/>
    </source>
</evidence>
<protein>
    <submittedName>
        <fullName evidence="1">Uncharacterized protein</fullName>
    </submittedName>
</protein>
<sequence>MSIVHLRRAAPISWQLGIDARPGAEKVKTPAWNTEPAADRSCQRPAVAGQSAVTPAEQTVQVAVNEHHSGNYSPAST</sequence>
<gene>
    <name evidence="1" type="ORF">M513_12749</name>
</gene>
<accession>A0A085LN32</accession>
<evidence type="ECO:0000313" key="2">
    <source>
        <dbReference type="Proteomes" id="UP000030764"/>
    </source>
</evidence>
<proteinExistence type="predicted"/>
<dbReference type="EMBL" id="KL363375">
    <property type="protein sequence ID" value="KFD46378.1"/>
    <property type="molecule type" value="Genomic_DNA"/>
</dbReference>
<organism evidence="1 2">
    <name type="scientific">Trichuris suis</name>
    <name type="common">pig whipworm</name>
    <dbReference type="NCBI Taxonomy" id="68888"/>
    <lineage>
        <taxon>Eukaryota</taxon>
        <taxon>Metazoa</taxon>
        <taxon>Ecdysozoa</taxon>
        <taxon>Nematoda</taxon>
        <taxon>Enoplea</taxon>
        <taxon>Dorylaimia</taxon>
        <taxon>Trichinellida</taxon>
        <taxon>Trichuridae</taxon>
        <taxon>Trichuris</taxon>
    </lineage>
</organism>
<name>A0A085LN32_9BILA</name>
<dbReference type="Proteomes" id="UP000030764">
    <property type="component" value="Unassembled WGS sequence"/>
</dbReference>
<dbReference type="AlphaFoldDB" id="A0A085LN32"/>
<keyword evidence="2" id="KW-1185">Reference proteome</keyword>
<reference evidence="1 2" key="1">
    <citation type="journal article" date="2014" name="Nat. Genet.">
        <title>Genome and transcriptome of the porcine whipworm Trichuris suis.</title>
        <authorList>
            <person name="Jex A.R."/>
            <person name="Nejsum P."/>
            <person name="Schwarz E.M."/>
            <person name="Hu L."/>
            <person name="Young N.D."/>
            <person name="Hall R.S."/>
            <person name="Korhonen P.K."/>
            <person name="Liao S."/>
            <person name="Thamsborg S."/>
            <person name="Xia J."/>
            <person name="Xu P."/>
            <person name="Wang S."/>
            <person name="Scheerlinck J.P."/>
            <person name="Hofmann A."/>
            <person name="Sternberg P.W."/>
            <person name="Wang J."/>
            <person name="Gasser R.B."/>
        </authorList>
    </citation>
    <scope>NUCLEOTIDE SEQUENCE [LARGE SCALE GENOMIC DNA]</scope>
    <source>
        <strain evidence="1">DCEP-RM93M</strain>
    </source>
</reference>